<keyword evidence="2" id="KW-0689">Ribosomal protein</keyword>
<feature type="compositionally biased region" description="Basic and acidic residues" evidence="4">
    <location>
        <begin position="137"/>
        <end position="151"/>
    </location>
</feature>
<evidence type="ECO:0000313" key="6">
    <source>
        <dbReference type="Proteomes" id="UP001174677"/>
    </source>
</evidence>
<evidence type="ECO:0000256" key="2">
    <source>
        <dbReference type="ARBA" id="ARBA00022980"/>
    </source>
</evidence>
<evidence type="ECO:0000313" key="5">
    <source>
        <dbReference type="EMBL" id="KAJ9146348.1"/>
    </source>
</evidence>
<dbReference type="EMBL" id="JARPOI010000016">
    <property type="protein sequence ID" value="KAJ9146348.1"/>
    <property type="molecule type" value="Genomic_DNA"/>
</dbReference>
<dbReference type="InterPro" id="IPR027437">
    <property type="entry name" value="Rbsml_uS13_C"/>
</dbReference>
<evidence type="ECO:0000256" key="1">
    <source>
        <dbReference type="ARBA" id="ARBA00008080"/>
    </source>
</evidence>
<organism evidence="5 6">
    <name type="scientific">Hevea brasiliensis</name>
    <name type="common">Para rubber tree</name>
    <name type="synonym">Siphonia brasiliensis</name>
    <dbReference type="NCBI Taxonomy" id="3981"/>
    <lineage>
        <taxon>Eukaryota</taxon>
        <taxon>Viridiplantae</taxon>
        <taxon>Streptophyta</taxon>
        <taxon>Embryophyta</taxon>
        <taxon>Tracheophyta</taxon>
        <taxon>Spermatophyta</taxon>
        <taxon>Magnoliopsida</taxon>
        <taxon>eudicotyledons</taxon>
        <taxon>Gunneridae</taxon>
        <taxon>Pentapetalae</taxon>
        <taxon>rosids</taxon>
        <taxon>fabids</taxon>
        <taxon>Malpighiales</taxon>
        <taxon>Euphorbiaceae</taxon>
        <taxon>Crotonoideae</taxon>
        <taxon>Micrandreae</taxon>
        <taxon>Hevea</taxon>
    </lineage>
</organism>
<keyword evidence="6" id="KW-1185">Reference proteome</keyword>
<proteinExistence type="inferred from homology"/>
<evidence type="ECO:0000256" key="4">
    <source>
        <dbReference type="SAM" id="MobiDB-lite"/>
    </source>
</evidence>
<dbReference type="InterPro" id="IPR010979">
    <property type="entry name" value="Ribosomal_uS13-like_H2TH"/>
</dbReference>
<name>A0ABQ9KPL3_HEVBR</name>
<evidence type="ECO:0000256" key="3">
    <source>
        <dbReference type="ARBA" id="ARBA00023274"/>
    </source>
</evidence>
<sequence length="166" mass="19380">MFGSRGSFGLLDNISRALFQNLSFRCQRVQCLRIGNAEIPNDKRLRFALQHIQGIGRQRAHQILNDLSIGNKFAKDLTGLELHSLRDEVSKYLIGEDLKRCVRSDIQKLVDVRCYRGFNHVCLLPCRGQRTSTNARTRKDQRNRDRSKWDAHQSLAETMQKRQERR</sequence>
<dbReference type="PANTHER" id="PTHR10871:SF28">
    <property type="entry name" value="SMALL RIBOSOMAL SUBUNIT PROTEIN US13M"/>
    <property type="match status" value="1"/>
</dbReference>
<accession>A0ABQ9KPL3</accession>
<gene>
    <name evidence="5" type="ORF">P3X46_028627</name>
</gene>
<reference evidence="5" key="1">
    <citation type="journal article" date="2023" name="Plant Biotechnol. J.">
        <title>Chromosome-level wild Hevea brasiliensis genome provides new tools for genomic-assisted breeding and valuable loci to elevate rubber yield.</title>
        <authorList>
            <person name="Cheng H."/>
            <person name="Song X."/>
            <person name="Hu Y."/>
            <person name="Wu T."/>
            <person name="Yang Q."/>
            <person name="An Z."/>
            <person name="Feng S."/>
            <person name="Deng Z."/>
            <person name="Wu W."/>
            <person name="Zeng X."/>
            <person name="Tu M."/>
            <person name="Wang X."/>
            <person name="Huang H."/>
        </authorList>
    </citation>
    <scope>NUCLEOTIDE SEQUENCE</scope>
    <source>
        <strain evidence="5">MT/VB/25A 57/8</strain>
    </source>
</reference>
<feature type="region of interest" description="Disordered" evidence="4">
    <location>
        <begin position="133"/>
        <end position="166"/>
    </location>
</feature>
<dbReference type="PROSITE" id="PS50159">
    <property type="entry name" value="RIBOSOMAL_S13_2"/>
    <property type="match status" value="1"/>
</dbReference>
<comment type="caution">
    <text evidence="5">The sequence shown here is derived from an EMBL/GenBank/DDBJ whole genome shotgun (WGS) entry which is preliminary data.</text>
</comment>
<dbReference type="Pfam" id="PF00416">
    <property type="entry name" value="Ribosomal_S13"/>
    <property type="match status" value="1"/>
</dbReference>
<keyword evidence="3" id="KW-0687">Ribonucleoprotein</keyword>
<protein>
    <submittedName>
        <fullName evidence="5">Uncharacterized protein</fullName>
    </submittedName>
</protein>
<dbReference type="SUPFAM" id="SSF46946">
    <property type="entry name" value="S13-like H2TH domain"/>
    <property type="match status" value="1"/>
</dbReference>
<dbReference type="Gene3D" id="4.10.910.10">
    <property type="entry name" value="30s ribosomal protein s13, domain 2"/>
    <property type="match status" value="1"/>
</dbReference>
<dbReference type="InterPro" id="IPR001892">
    <property type="entry name" value="Ribosomal_uS13"/>
</dbReference>
<dbReference type="Gene3D" id="1.10.8.50">
    <property type="match status" value="1"/>
</dbReference>
<comment type="similarity">
    <text evidence="1">Belongs to the universal ribosomal protein uS13 family.</text>
</comment>
<dbReference type="Proteomes" id="UP001174677">
    <property type="component" value="Chromosome 16"/>
</dbReference>
<dbReference type="PANTHER" id="PTHR10871">
    <property type="entry name" value="30S RIBOSOMAL PROTEIN S13/40S RIBOSOMAL PROTEIN S18"/>
    <property type="match status" value="1"/>
</dbReference>
<dbReference type="HAMAP" id="MF_01315">
    <property type="entry name" value="Ribosomal_uS13"/>
    <property type="match status" value="1"/>
</dbReference>